<evidence type="ECO:0000313" key="3">
    <source>
        <dbReference type="Proteomes" id="UP000614714"/>
    </source>
</evidence>
<name>A0ABS0YG79_9BACT</name>
<feature type="signal peptide" evidence="1">
    <location>
        <begin position="1"/>
        <end position="23"/>
    </location>
</feature>
<comment type="caution">
    <text evidence="2">The sequence shown here is derived from an EMBL/GenBank/DDBJ whole genome shotgun (WGS) entry which is preliminary data.</text>
</comment>
<sequence>MSSGLRFCLVALTVALTCLTAHAFAKKPLELWSFFYYDGTAFVAGRPAPLTPFVAVRDGFLPVVETREERITEVKMPEGTGALVGICYVQSHGGKLQASGGYDPVPMLPVQVLSGDKAVAAAQSDSNGYFVVNLPPGTYRISGNNRFTEVTVAKGKVIFAPLRVGKRMVD</sequence>
<gene>
    <name evidence="2" type="ORF">JFN91_13745</name>
</gene>
<dbReference type="SUPFAM" id="SSF117074">
    <property type="entry name" value="Hypothetical protein PA1324"/>
    <property type="match status" value="1"/>
</dbReference>
<protein>
    <recommendedName>
        <fullName evidence="4">Carboxypeptidase regulatory-like domain-containing protein</fullName>
    </recommendedName>
</protein>
<dbReference type="EMBL" id="JAEMHL010000007">
    <property type="protein sequence ID" value="MBJ6751278.1"/>
    <property type="molecule type" value="Genomic_DNA"/>
</dbReference>
<evidence type="ECO:0000256" key="1">
    <source>
        <dbReference type="SAM" id="SignalP"/>
    </source>
</evidence>
<accession>A0ABS0YG79</accession>
<evidence type="ECO:0008006" key="4">
    <source>
        <dbReference type="Google" id="ProtNLM"/>
    </source>
</evidence>
<dbReference type="RefSeq" id="WP_199389758.1">
    <property type="nucleotide sequence ID" value="NZ_JAEMHL010000007.1"/>
</dbReference>
<proteinExistence type="predicted"/>
<keyword evidence="1" id="KW-0732">Signal</keyword>
<keyword evidence="3" id="KW-1185">Reference proteome</keyword>
<feature type="chain" id="PRO_5046502067" description="Carboxypeptidase regulatory-like domain-containing protein" evidence="1">
    <location>
        <begin position="24"/>
        <end position="170"/>
    </location>
</feature>
<evidence type="ECO:0000313" key="2">
    <source>
        <dbReference type="EMBL" id="MBJ6751278.1"/>
    </source>
</evidence>
<dbReference type="Proteomes" id="UP000614714">
    <property type="component" value="Unassembled WGS sequence"/>
</dbReference>
<reference evidence="2 3" key="1">
    <citation type="submission" date="2020-12" db="EMBL/GenBank/DDBJ databases">
        <title>Geomonas sp. Red421, isolated from paddy soil.</title>
        <authorList>
            <person name="Xu Z."/>
            <person name="Zhang Z."/>
            <person name="Masuda Y."/>
            <person name="Itoh H."/>
            <person name="Senoo K."/>
        </authorList>
    </citation>
    <scope>NUCLEOTIDE SEQUENCE [LARGE SCALE GENOMIC DNA]</scope>
    <source>
        <strain evidence="2 3">Red421</strain>
    </source>
</reference>
<organism evidence="2 3">
    <name type="scientific">Geomonas anaerohicana</name>
    <dbReference type="NCBI Taxonomy" id="2798583"/>
    <lineage>
        <taxon>Bacteria</taxon>
        <taxon>Pseudomonadati</taxon>
        <taxon>Thermodesulfobacteriota</taxon>
        <taxon>Desulfuromonadia</taxon>
        <taxon>Geobacterales</taxon>
        <taxon>Geobacteraceae</taxon>
        <taxon>Geomonas</taxon>
    </lineage>
</organism>